<reference evidence="9 10" key="1">
    <citation type="submission" date="2016-10" db="EMBL/GenBank/DDBJ databases">
        <authorList>
            <person name="de Groot N.N."/>
        </authorList>
    </citation>
    <scope>NUCLEOTIDE SEQUENCE [LARGE SCALE GENOMIC DNA]</scope>
    <source>
        <strain evidence="9 10">DSM 44908</strain>
    </source>
</reference>
<keyword evidence="2 5" id="KW-0119">Carbohydrate metabolism</keyword>
<dbReference type="InterPro" id="IPR015293">
    <property type="entry name" value="BE_C"/>
</dbReference>
<evidence type="ECO:0000256" key="5">
    <source>
        <dbReference type="RuleBase" id="RU361196"/>
    </source>
</evidence>
<feature type="active site" description="Nucleophile" evidence="3">
    <location>
        <position position="192"/>
    </location>
</feature>
<feature type="binding site" evidence="4">
    <location>
        <position position="383"/>
    </location>
    <ligand>
        <name>substrate</name>
    </ligand>
</feature>
<dbReference type="InterPro" id="IPR027291">
    <property type="entry name" value="Glyco_hydro_38_N_sf"/>
</dbReference>
<dbReference type="EMBL" id="FOJN01000001">
    <property type="protein sequence ID" value="SFA37986.1"/>
    <property type="molecule type" value="Genomic_DNA"/>
</dbReference>
<dbReference type="SUPFAM" id="SSF88713">
    <property type="entry name" value="Glycoside hydrolase/deacetylase"/>
    <property type="match status" value="1"/>
</dbReference>
<proteinExistence type="inferred from homology"/>
<evidence type="ECO:0000256" key="4">
    <source>
        <dbReference type="PIRSR" id="PIRSR640042-2"/>
    </source>
</evidence>
<dbReference type="PANTHER" id="PTHR41695:SF1">
    <property type="entry name" value="1,4-ALPHA-GLUCAN BRANCHING ENZYME TK1436"/>
    <property type="match status" value="1"/>
</dbReference>
<dbReference type="GO" id="GO:0003844">
    <property type="term" value="F:1,4-alpha-glucan branching enzyme activity"/>
    <property type="evidence" value="ECO:0007669"/>
    <property type="project" value="InterPro"/>
</dbReference>
<evidence type="ECO:0000256" key="1">
    <source>
        <dbReference type="ARBA" id="ARBA00006821"/>
    </source>
</evidence>
<dbReference type="GeneID" id="85484119"/>
<dbReference type="Proteomes" id="UP000182054">
    <property type="component" value="Unassembled WGS sequence"/>
</dbReference>
<sequence length="524" mass="57273">MTESGAGRVPGMFALVLHSHLPWLPHHGRWPVGEEWLYQSWAGSYLRVVDVLRRLSAEGRTDLLTLGITPVLAAQLDDPHALDGMHHWLGNWSLRAAEAATSRDADRREAGRREYREAGHALAEFETRWRHGASPVLRRLVDDRAVELLGGPLMHPFQPLLDPRLRTFSLAEGLRDGARRLGRRADGIWAPECAFTAGMERDYAAAGVSHFLVDGPALRGDTTLGRPVGDTDVVAFGRDLPVSYRVWSPKSGYPGHAAYRDFHTYDHGTGLKIVRVTGRTVAGPDKAPYAPDLAAAALQDHVRDFVDVVRRRLHDEHARTGRPALVTAAFDTELFGHWWHEGPEWLEAVLRALPEAGVQVGTLTAARAAGFVGEPADLPNTSWGSGKDWRVWAGDPVQDLVRLNAEVTASALDAVDARGPAEAAGRDRTADQILREALLTVSSDWAFMVSKDSAAQYARDRAHEHAHAVREIAAARTSGHHAAAARLAAGWSVADGLFPDLDARRLPTSEAPTGGVTRRREGVR</sequence>
<evidence type="ECO:0000256" key="2">
    <source>
        <dbReference type="ARBA" id="ARBA00023277"/>
    </source>
</evidence>
<name>A0A1I0SGV2_9NOCA</name>
<gene>
    <name evidence="9" type="ORF">SAMN05444374_10146</name>
</gene>
<feature type="binding site" evidence="4">
    <location>
        <position position="238"/>
    </location>
    <ligand>
        <name>substrate</name>
    </ligand>
</feature>
<dbReference type="PANTHER" id="PTHR41695">
    <property type="entry name" value="1,4-ALPHA-GLUCAN BRANCHING ENZYME RV3031-RELATED"/>
    <property type="match status" value="1"/>
</dbReference>
<dbReference type="SUPFAM" id="SSF88688">
    <property type="entry name" value="Families 57/38 glycoside transferase middle domain"/>
    <property type="match status" value="1"/>
</dbReference>
<feature type="active site" description="Proton donor" evidence="3">
    <location>
        <position position="331"/>
    </location>
</feature>
<dbReference type="AlphaFoldDB" id="A0A1I0SGV2"/>
<protein>
    <submittedName>
        <fullName evidence="9">1,4-alpha-glucan branching enzyme</fullName>
    </submittedName>
</protein>
<feature type="domain" description="Glycoside hydrolase family 57 N-terminal" evidence="7">
    <location>
        <begin position="14"/>
        <end position="362"/>
    </location>
</feature>
<dbReference type="Gene3D" id="3.20.110.10">
    <property type="entry name" value="Glycoside hydrolase 38, N terminal domain"/>
    <property type="match status" value="1"/>
</dbReference>
<feature type="domain" description="1,4-alpha-glucan branching enzyme C-terminal" evidence="8">
    <location>
        <begin position="418"/>
        <end position="504"/>
    </location>
</feature>
<feature type="region of interest" description="Disordered" evidence="6">
    <location>
        <begin position="504"/>
        <end position="524"/>
    </location>
</feature>
<comment type="similarity">
    <text evidence="1 5">Belongs to the glycosyl hydrolase 57 family.</text>
</comment>
<dbReference type="GO" id="GO:0030979">
    <property type="term" value="P:alpha-glucan biosynthetic process"/>
    <property type="evidence" value="ECO:0007669"/>
    <property type="project" value="InterPro"/>
</dbReference>
<dbReference type="GO" id="GO:0005576">
    <property type="term" value="C:extracellular region"/>
    <property type="evidence" value="ECO:0007669"/>
    <property type="project" value="TreeGrafter"/>
</dbReference>
<dbReference type="InterPro" id="IPR040042">
    <property type="entry name" value="Branching_enz_MT3115-like"/>
</dbReference>
<dbReference type="Pfam" id="PF03065">
    <property type="entry name" value="Glyco_hydro_57"/>
    <property type="match status" value="1"/>
</dbReference>
<dbReference type="Gene3D" id="1.20.1430.10">
    <property type="entry name" value="Families 57/38 glycoside transferase, middle domain"/>
    <property type="match status" value="1"/>
</dbReference>
<feature type="binding site" evidence="4">
    <location>
        <position position="255"/>
    </location>
    <ligand>
        <name>substrate</name>
    </ligand>
</feature>
<dbReference type="InterPro" id="IPR037090">
    <property type="entry name" value="57_glycoside_trans_central"/>
</dbReference>
<evidence type="ECO:0000259" key="8">
    <source>
        <dbReference type="Pfam" id="PF09210"/>
    </source>
</evidence>
<dbReference type="InterPro" id="IPR028995">
    <property type="entry name" value="Glyco_hydro_57/38_cen_sf"/>
</dbReference>
<dbReference type="InterPro" id="IPR011330">
    <property type="entry name" value="Glyco_hydro/deAcase_b/a-brl"/>
</dbReference>
<dbReference type="RefSeq" id="WP_068363523.1">
    <property type="nucleotide sequence ID" value="NZ_FOJN01000001.1"/>
</dbReference>
<evidence type="ECO:0000313" key="9">
    <source>
        <dbReference type="EMBL" id="SFA37986.1"/>
    </source>
</evidence>
<feature type="binding site" evidence="4">
    <location>
        <position position="444"/>
    </location>
    <ligand>
        <name>substrate</name>
    </ligand>
</feature>
<evidence type="ECO:0000313" key="10">
    <source>
        <dbReference type="Proteomes" id="UP000182054"/>
    </source>
</evidence>
<organism evidence="9 10">
    <name type="scientific">Rhodococcoides kroppenstedtii</name>
    <dbReference type="NCBI Taxonomy" id="293050"/>
    <lineage>
        <taxon>Bacteria</taxon>
        <taxon>Bacillati</taxon>
        <taxon>Actinomycetota</taxon>
        <taxon>Actinomycetes</taxon>
        <taxon>Mycobacteriales</taxon>
        <taxon>Nocardiaceae</taxon>
        <taxon>Rhodococcoides</taxon>
    </lineage>
</organism>
<evidence type="ECO:0000256" key="6">
    <source>
        <dbReference type="SAM" id="MobiDB-lite"/>
    </source>
</evidence>
<evidence type="ECO:0000259" key="7">
    <source>
        <dbReference type="Pfam" id="PF03065"/>
    </source>
</evidence>
<evidence type="ECO:0000256" key="3">
    <source>
        <dbReference type="PIRSR" id="PIRSR640042-1"/>
    </source>
</evidence>
<dbReference type="Pfam" id="PF09210">
    <property type="entry name" value="BE_C"/>
    <property type="match status" value="1"/>
</dbReference>
<dbReference type="InterPro" id="IPR004300">
    <property type="entry name" value="Glyco_hydro_57_N"/>
</dbReference>
<accession>A0A1I0SGV2</accession>